<keyword evidence="4" id="KW-1185">Reference proteome</keyword>
<organism evidence="3 4">
    <name type="scientific">Venturia effusa</name>
    <dbReference type="NCBI Taxonomy" id="50376"/>
    <lineage>
        <taxon>Eukaryota</taxon>
        <taxon>Fungi</taxon>
        <taxon>Dikarya</taxon>
        <taxon>Ascomycota</taxon>
        <taxon>Pezizomycotina</taxon>
        <taxon>Dothideomycetes</taxon>
        <taxon>Pleosporomycetidae</taxon>
        <taxon>Venturiales</taxon>
        <taxon>Venturiaceae</taxon>
        <taxon>Venturia</taxon>
    </lineage>
</organism>
<feature type="compositionally biased region" description="Low complexity" evidence="1">
    <location>
        <begin position="118"/>
        <end position="127"/>
    </location>
</feature>
<keyword evidence="2" id="KW-0732">Signal</keyword>
<dbReference type="AlphaFoldDB" id="A0A517L024"/>
<dbReference type="EMBL" id="CP042186">
    <property type="protein sequence ID" value="QDS68994.1"/>
    <property type="molecule type" value="Genomic_DNA"/>
</dbReference>
<sequence length="199" mass="20924">MYLSSSAFVAVLPALSAALCPHHDMGPNVLDLEPPPYRLPMYEAPEILANPQEHMHVVTETITQTTQATTTLDLTTLPPLVSSTSISLYPTSSLSSSSEYHQDLKVKREHTPAPTPTPTGTQPPLFTGHGPVQPGYTFNIQGQSMTLLSGSLVGMNATGAKTAGAHASKATGKNAAGVVSMSVGVWGLWSAAMVLLRSM</sequence>
<protein>
    <submittedName>
        <fullName evidence="3">Uncharacterized protein</fullName>
    </submittedName>
</protein>
<evidence type="ECO:0000256" key="2">
    <source>
        <dbReference type="SAM" id="SignalP"/>
    </source>
</evidence>
<proteinExistence type="predicted"/>
<feature type="region of interest" description="Disordered" evidence="1">
    <location>
        <begin position="91"/>
        <end position="127"/>
    </location>
</feature>
<accession>A0A517L024</accession>
<evidence type="ECO:0000313" key="4">
    <source>
        <dbReference type="Proteomes" id="UP000316270"/>
    </source>
</evidence>
<feature type="signal peptide" evidence="2">
    <location>
        <begin position="1"/>
        <end position="18"/>
    </location>
</feature>
<feature type="chain" id="PRO_5022022270" evidence="2">
    <location>
        <begin position="19"/>
        <end position="199"/>
    </location>
</feature>
<reference evidence="3 4" key="1">
    <citation type="submission" date="2019-07" db="EMBL/GenBank/DDBJ databases">
        <title>Finished genome of Venturia effusa.</title>
        <authorList>
            <person name="Young C.A."/>
            <person name="Cox M.P."/>
            <person name="Ganley A.R.D."/>
            <person name="David W.J."/>
        </authorList>
    </citation>
    <scope>NUCLEOTIDE SEQUENCE [LARGE SCALE GENOMIC DNA]</scope>
    <source>
        <strain evidence="4">albino</strain>
    </source>
</reference>
<dbReference type="OrthoDB" id="10612698at2759"/>
<evidence type="ECO:0000313" key="3">
    <source>
        <dbReference type="EMBL" id="QDS68994.1"/>
    </source>
</evidence>
<gene>
    <name evidence="3" type="ORF">FKW77_009365</name>
</gene>
<name>A0A517L024_9PEZI</name>
<evidence type="ECO:0000256" key="1">
    <source>
        <dbReference type="SAM" id="MobiDB-lite"/>
    </source>
</evidence>
<dbReference type="Proteomes" id="UP000316270">
    <property type="component" value="Chromosome 2"/>
</dbReference>
<feature type="compositionally biased region" description="Basic and acidic residues" evidence="1">
    <location>
        <begin position="100"/>
        <end position="111"/>
    </location>
</feature>